<evidence type="ECO:0000256" key="1">
    <source>
        <dbReference type="SAM" id="SignalP"/>
    </source>
</evidence>
<feature type="chain" id="PRO_5005536364" evidence="1">
    <location>
        <begin position="36"/>
        <end position="246"/>
    </location>
</feature>
<gene>
    <name evidence="2" type="ORF">FF38_12788</name>
</gene>
<evidence type="ECO:0000313" key="3">
    <source>
        <dbReference type="Proteomes" id="UP000037069"/>
    </source>
</evidence>
<dbReference type="EMBL" id="JRES01000409">
    <property type="protein sequence ID" value="KNC31493.1"/>
    <property type="molecule type" value="Genomic_DNA"/>
</dbReference>
<comment type="caution">
    <text evidence="2">The sequence shown here is derived from an EMBL/GenBank/DDBJ whole genome shotgun (WGS) entry which is preliminary data.</text>
</comment>
<sequence>MFKVANGKMFTFRFNSYRIFQYLLILIFVSSEVIAGQTPKKCAAFNEYCQNHWDCCSNSCMSYLYRCTRGYNVYPYPFLGVSFKPSVTLDQILEQNFGSSNYIPVTQPKPYFASRFGVPDDAGTTEVEIVLQTKSDETNQESSTLKNPVILEQSTTFKNPVVLQQESTTLRNPVVLQENTAVFENRLGEEVTEAQKKTTNDVQTTQTNLDTSTTEKPSCSEIGVKCYTNDECCTKRCHGFLHQCVT</sequence>
<dbReference type="OMA" id="TNDECCT"/>
<dbReference type="OrthoDB" id="7211176at2759"/>
<reference evidence="2 3" key="1">
    <citation type="journal article" date="2015" name="Nat. Commun.">
        <title>Lucilia cuprina genome unlocks parasitic fly biology to underpin future interventions.</title>
        <authorList>
            <person name="Anstead C.A."/>
            <person name="Korhonen P.K."/>
            <person name="Young N.D."/>
            <person name="Hall R.S."/>
            <person name="Jex A.R."/>
            <person name="Murali S.C."/>
            <person name="Hughes D.S."/>
            <person name="Lee S.F."/>
            <person name="Perry T."/>
            <person name="Stroehlein A.J."/>
            <person name="Ansell B.R."/>
            <person name="Breugelmans B."/>
            <person name="Hofmann A."/>
            <person name="Qu J."/>
            <person name="Dugan S."/>
            <person name="Lee S.L."/>
            <person name="Chao H."/>
            <person name="Dinh H."/>
            <person name="Han Y."/>
            <person name="Doddapaneni H.V."/>
            <person name="Worley K.C."/>
            <person name="Muzny D.M."/>
            <person name="Ioannidis P."/>
            <person name="Waterhouse R.M."/>
            <person name="Zdobnov E.M."/>
            <person name="James P.J."/>
            <person name="Bagnall N.H."/>
            <person name="Kotze A.C."/>
            <person name="Gibbs R.A."/>
            <person name="Richards S."/>
            <person name="Batterham P."/>
            <person name="Gasser R.B."/>
        </authorList>
    </citation>
    <scope>NUCLEOTIDE SEQUENCE [LARGE SCALE GENOMIC DNA]</scope>
    <source>
        <strain evidence="2 3">LS</strain>
        <tissue evidence="2">Full body</tissue>
    </source>
</reference>
<organism evidence="2 3">
    <name type="scientific">Lucilia cuprina</name>
    <name type="common">Green bottle fly</name>
    <name type="synonym">Australian sheep blowfly</name>
    <dbReference type="NCBI Taxonomy" id="7375"/>
    <lineage>
        <taxon>Eukaryota</taxon>
        <taxon>Metazoa</taxon>
        <taxon>Ecdysozoa</taxon>
        <taxon>Arthropoda</taxon>
        <taxon>Hexapoda</taxon>
        <taxon>Insecta</taxon>
        <taxon>Pterygota</taxon>
        <taxon>Neoptera</taxon>
        <taxon>Endopterygota</taxon>
        <taxon>Diptera</taxon>
        <taxon>Brachycera</taxon>
        <taxon>Muscomorpha</taxon>
        <taxon>Oestroidea</taxon>
        <taxon>Calliphoridae</taxon>
        <taxon>Luciliinae</taxon>
        <taxon>Lucilia</taxon>
    </lineage>
</organism>
<feature type="signal peptide" evidence="1">
    <location>
        <begin position="1"/>
        <end position="35"/>
    </location>
</feature>
<name>A0A0L0CGG8_LUCCU</name>
<keyword evidence="1" id="KW-0732">Signal</keyword>
<protein>
    <submittedName>
        <fullName evidence="2">Uncharacterized protein</fullName>
    </submittedName>
</protein>
<keyword evidence="3" id="KW-1185">Reference proteome</keyword>
<accession>A0A0L0CGG8</accession>
<proteinExistence type="predicted"/>
<evidence type="ECO:0000313" key="2">
    <source>
        <dbReference type="EMBL" id="KNC31493.1"/>
    </source>
</evidence>
<dbReference type="Proteomes" id="UP000037069">
    <property type="component" value="Unassembled WGS sequence"/>
</dbReference>
<dbReference type="AlphaFoldDB" id="A0A0L0CGG8"/>